<dbReference type="NCBIfam" id="NF002647">
    <property type="entry name" value="PRK02318.1-3"/>
    <property type="match status" value="1"/>
</dbReference>
<comment type="catalytic activity">
    <reaction evidence="7">
        <text>D-mannitol 1-phosphate + NAD(+) = beta-D-fructose 6-phosphate + NADH + H(+)</text>
        <dbReference type="Rhea" id="RHEA:19661"/>
        <dbReference type="ChEBI" id="CHEBI:15378"/>
        <dbReference type="ChEBI" id="CHEBI:57540"/>
        <dbReference type="ChEBI" id="CHEBI:57634"/>
        <dbReference type="ChEBI" id="CHEBI:57945"/>
        <dbReference type="ChEBI" id="CHEBI:61381"/>
        <dbReference type="EC" id="1.1.1.17"/>
    </reaction>
</comment>
<name>A0A060S7B0_PYCCI</name>
<dbReference type="PROSITE" id="PS00974">
    <property type="entry name" value="MANNITOL_DHGENASE"/>
    <property type="match status" value="1"/>
</dbReference>
<dbReference type="NCBIfam" id="NF002646">
    <property type="entry name" value="PRK02318.1-2"/>
    <property type="match status" value="1"/>
</dbReference>
<dbReference type="HAMAP" id="MF_00196">
    <property type="entry name" value="Mannitol_dehydrog"/>
    <property type="match status" value="1"/>
</dbReference>
<dbReference type="InterPro" id="IPR000669">
    <property type="entry name" value="Mannitol_DH"/>
</dbReference>
<accession>A0A060S7B0</accession>
<dbReference type="InterPro" id="IPR023027">
    <property type="entry name" value="Mannitol_DH_CS"/>
</dbReference>
<dbReference type="GO" id="GO:0008926">
    <property type="term" value="F:mannitol-1-phosphate 5-dehydrogenase activity"/>
    <property type="evidence" value="ECO:0007669"/>
    <property type="project" value="UniProtKB-EC"/>
</dbReference>
<dbReference type="PANTHER" id="PTHR30524:SF0">
    <property type="entry name" value="ALTRONATE OXIDOREDUCTASE-RELATED"/>
    <property type="match status" value="1"/>
</dbReference>
<dbReference type="HOGENOM" id="CLU_036089_2_0_1"/>
<evidence type="ECO:0000256" key="5">
    <source>
        <dbReference type="ARBA" id="ARBA00023002"/>
    </source>
</evidence>
<comment type="caution">
    <text evidence="10">The sequence shown here is derived from an EMBL/GenBank/DDBJ whole genome shotgun (WGS) entry which is preliminary data.</text>
</comment>
<evidence type="ECO:0000259" key="9">
    <source>
        <dbReference type="Pfam" id="PF08125"/>
    </source>
</evidence>
<evidence type="ECO:0000256" key="7">
    <source>
        <dbReference type="ARBA" id="ARBA00048615"/>
    </source>
</evidence>
<dbReference type="InterPro" id="IPR013328">
    <property type="entry name" value="6PGD_dom2"/>
</dbReference>
<dbReference type="InterPro" id="IPR036291">
    <property type="entry name" value="NAD(P)-bd_dom_sf"/>
</dbReference>
<keyword evidence="6" id="KW-0520">NAD</keyword>
<evidence type="ECO:0000256" key="2">
    <source>
        <dbReference type="ARBA" id="ARBA00011245"/>
    </source>
</evidence>
<dbReference type="OrthoDB" id="418169at2759"/>
<comment type="subunit">
    <text evidence="2">Monomer.</text>
</comment>
<dbReference type="NCBIfam" id="NF002650">
    <property type="entry name" value="PRK02318.2-2"/>
    <property type="match status" value="1"/>
</dbReference>
<evidence type="ECO:0000256" key="6">
    <source>
        <dbReference type="ARBA" id="ARBA00023027"/>
    </source>
</evidence>
<dbReference type="NCBIfam" id="NF002652">
    <property type="entry name" value="PRK02318.2-5"/>
    <property type="match status" value="1"/>
</dbReference>
<organism evidence="10 11">
    <name type="scientific">Pycnoporus cinnabarinus</name>
    <name type="common">Cinnabar-red polypore</name>
    <name type="synonym">Trametes cinnabarina</name>
    <dbReference type="NCBI Taxonomy" id="5643"/>
    <lineage>
        <taxon>Eukaryota</taxon>
        <taxon>Fungi</taxon>
        <taxon>Dikarya</taxon>
        <taxon>Basidiomycota</taxon>
        <taxon>Agaricomycotina</taxon>
        <taxon>Agaricomycetes</taxon>
        <taxon>Polyporales</taxon>
        <taxon>Polyporaceae</taxon>
        <taxon>Trametes</taxon>
    </lineage>
</organism>
<protein>
    <recommendedName>
        <fullName evidence="4">Mannitol-1-phosphate 5-dehydrogenase</fullName>
        <ecNumber evidence="3">1.1.1.17</ecNumber>
    </recommendedName>
</protein>
<dbReference type="InterPro" id="IPR013131">
    <property type="entry name" value="Mannitol_DH_N"/>
</dbReference>
<dbReference type="STRING" id="5643.A0A060S7B0"/>
<dbReference type="Gene3D" id="1.10.1040.10">
    <property type="entry name" value="N-(1-d-carboxylethyl)-l-norvaline Dehydrogenase, domain 2"/>
    <property type="match status" value="1"/>
</dbReference>
<dbReference type="Pfam" id="PF08125">
    <property type="entry name" value="Mannitol_dh_C"/>
    <property type="match status" value="1"/>
</dbReference>
<dbReference type="Pfam" id="PF01232">
    <property type="entry name" value="Mannitol_dh"/>
    <property type="match status" value="1"/>
</dbReference>
<dbReference type="EMBL" id="CCBP010000010">
    <property type="protein sequence ID" value="CDO68268.1"/>
    <property type="molecule type" value="Genomic_DNA"/>
</dbReference>
<keyword evidence="5" id="KW-0560">Oxidoreductase</keyword>
<comment type="similarity">
    <text evidence="1">Belongs to the mannitol dehydrogenase family.</text>
</comment>
<dbReference type="OMA" id="APFIERK"/>
<sequence>MMSLLSASQSKAIHFGAGNIGHGFIGPLLVDSGYHVVFADVNKDVIQKLNEQDSYEVLILDEESEQRASVSDVSGVVSTSNDIVHVFADPAVDLVTTAVGPNVLDKIAVTIAQGLQARRKTDAGPLNIIACENMINQTTTLRNHVFEHLTDEDKAWVEENVGFANCSVDRIVPPFDPKNSSTPLDVGVEGFYEWVVDEKALHRTRPDVKLKGVKLTASLDAYIERKLFTLNCGHAITAYLGFLKGYNTIDEAIRDEEIRDTVRNALLNEGGAALRRKHKFDEEEYRQYVEKTMERFANPRLKDEIVRVGRQPLRKLAKGDRLLGPAYMARQYGLPIDNLAKGIAAAFLYEVPDDKQSVELQKKIDNIGIEQAVAEVTGFQKGSKEHRKIVDAYHSLRKTDTRRSHS</sequence>
<evidence type="ECO:0000313" key="10">
    <source>
        <dbReference type="EMBL" id="CDO68268.1"/>
    </source>
</evidence>
<reference evidence="10" key="1">
    <citation type="submission" date="2014-01" db="EMBL/GenBank/DDBJ databases">
        <title>The genome of the white-rot fungus Pycnoporus cinnabarinus: a basidiomycete model with a versatile arsenal for lignocellulosic biomass breakdown.</title>
        <authorList>
            <person name="Levasseur A."/>
            <person name="Lomascolo A."/>
            <person name="Ruiz-Duenas F.J."/>
            <person name="Uzan E."/>
            <person name="Piumi F."/>
            <person name="Kues U."/>
            <person name="Ram A.F.J."/>
            <person name="Murat C."/>
            <person name="Haon M."/>
            <person name="Benoit I."/>
            <person name="Arfi Y."/>
            <person name="Chevret D."/>
            <person name="Drula E."/>
            <person name="Kwon M.J."/>
            <person name="Gouret P."/>
            <person name="Lesage-Meessen L."/>
            <person name="Lombard V."/>
            <person name="Mariette J."/>
            <person name="Noirot C."/>
            <person name="Park J."/>
            <person name="Patyshakuliyeva A."/>
            <person name="Wieneger R.A.B."/>
            <person name="Wosten H.A.B."/>
            <person name="Martin F."/>
            <person name="Coutinho P.M."/>
            <person name="de Vries R."/>
            <person name="Martinez A.T."/>
            <person name="Klopp C."/>
            <person name="Pontarotti P."/>
            <person name="Henrissat B."/>
            <person name="Record E."/>
        </authorList>
    </citation>
    <scope>NUCLEOTIDE SEQUENCE [LARGE SCALE GENOMIC DNA]</scope>
    <source>
        <strain evidence="10">BRFM137</strain>
    </source>
</reference>
<dbReference type="GO" id="GO:0005829">
    <property type="term" value="C:cytosol"/>
    <property type="evidence" value="ECO:0007669"/>
    <property type="project" value="TreeGrafter"/>
</dbReference>
<feature type="domain" description="Mannitol dehydrogenase N-terminal" evidence="8">
    <location>
        <begin position="11"/>
        <end position="208"/>
    </location>
</feature>
<evidence type="ECO:0000259" key="8">
    <source>
        <dbReference type="Pfam" id="PF01232"/>
    </source>
</evidence>
<evidence type="ECO:0000256" key="4">
    <source>
        <dbReference type="ARBA" id="ARBA00016219"/>
    </source>
</evidence>
<dbReference type="EC" id="1.1.1.17" evidence="3"/>
<dbReference type="InterPro" id="IPR023028">
    <property type="entry name" value="Mannitol_1_phos_5_DH"/>
</dbReference>
<dbReference type="Gene3D" id="3.40.50.720">
    <property type="entry name" value="NAD(P)-binding Rossmann-like Domain"/>
    <property type="match status" value="1"/>
</dbReference>
<dbReference type="Proteomes" id="UP000029665">
    <property type="component" value="Unassembled WGS sequence"/>
</dbReference>
<dbReference type="InterPro" id="IPR008927">
    <property type="entry name" value="6-PGluconate_DH-like_C_sf"/>
</dbReference>
<dbReference type="GO" id="GO:0019592">
    <property type="term" value="P:mannitol catabolic process"/>
    <property type="evidence" value="ECO:0007669"/>
    <property type="project" value="TreeGrafter"/>
</dbReference>
<dbReference type="SUPFAM" id="SSF48179">
    <property type="entry name" value="6-phosphogluconate dehydrogenase C-terminal domain-like"/>
    <property type="match status" value="1"/>
</dbReference>
<dbReference type="InterPro" id="IPR013118">
    <property type="entry name" value="Mannitol_DH_C"/>
</dbReference>
<dbReference type="AlphaFoldDB" id="A0A060S7B0"/>
<dbReference type="PANTHER" id="PTHR30524">
    <property type="entry name" value="MANNITOL-1-PHOSPHATE 5-DEHYDROGENASE"/>
    <property type="match status" value="1"/>
</dbReference>
<evidence type="ECO:0000256" key="1">
    <source>
        <dbReference type="ARBA" id="ARBA00006541"/>
    </source>
</evidence>
<dbReference type="PRINTS" id="PR00084">
    <property type="entry name" value="MTLDHDRGNASE"/>
</dbReference>
<proteinExistence type="inferred from homology"/>
<evidence type="ECO:0000256" key="3">
    <source>
        <dbReference type="ARBA" id="ARBA00012939"/>
    </source>
</evidence>
<dbReference type="SUPFAM" id="SSF51735">
    <property type="entry name" value="NAD(P)-binding Rossmann-fold domains"/>
    <property type="match status" value="1"/>
</dbReference>
<gene>
    <name evidence="10" type="ORF">BN946_scf184842.g31</name>
</gene>
<evidence type="ECO:0000313" key="11">
    <source>
        <dbReference type="Proteomes" id="UP000029665"/>
    </source>
</evidence>
<keyword evidence="11" id="KW-1185">Reference proteome</keyword>
<feature type="domain" description="Mannitol dehydrogenase C-terminal" evidence="9">
    <location>
        <begin position="219"/>
        <end position="364"/>
    </location>
</feature>